<name>A0A7J0DSG7_9ERIC</name>
<feature type="compositionally biased region" description="Basic and acidic residues" evidence="1">
    <location>
        <begin position="366"/>
        <end position="378"/>
    </location>
</feature>
<feature type="region of interest" description="Disordered" evidence="1">
    <location>
        <begin position="343"/>
        <end position="378"/>
    </location>
</feature>
<evidence type="ECO:0000313" key="2">
    <source>
        <dbReference type="EMBL" id="GFS41415.1"/>
    </source>
</evidence>
<evidence type="ECO:0000313" key="3">
    <source>
        <dbReference type="Proteomes" id="UP000585474"/>
    </source>
</evidence>
<keyword evidence="3" id="KW-1185">Reference proteome</keyword>
<accession>A0A7J0DSG7</accession>
<organism evidence="2 3">
    <name type="scientific">Actinidia rufa</name>
    <dbReference type="NCBI Taxonomy" id="165716"/>
    <lineage>
        <taxon>Eukaryota</taxon>
        <taxon>Viridiplantae</taxon>
        <taxon>Streptophyta</taxon>
        <taxon>Embryophyta</taxon>
        <taxon>Tracheophyta</taxon>
        <taxon>Spermatophyta</taxon>
        <taxon>Magnoliopsida</taxon>
        <taxon>eudicotyledons</taxon>
        <taxon>Gunneridae</taxon>
        <taxon>Pentapetalae</taxon>
        <taxon>asterids</taxon>
        <taxon>Ericales</taxon>
        <taxon>Actinidiaceae</taxon>
        <taxon>Actinidia</taxon>
    </lineage>
</organism>
<gene>
    <name evidence="2" type="ORF">Acr_00g0074170</name>
</gene>
<dbReference type="Proteomes" id="UP000585474">
    <property type="component" value="Unassembled WGS sequence"/>
</dbReference>
<feature type="region of interest" description="Disordered" evidence="1">
    <location>
        <begin position="451"/>
        <end position="476"/>
    </location>
</feature>
<evidence type="ECO:0000256" key="1">
    <source>
        <dbReference type="SAM" id="MobiDB-lite"/>
    </source>
</evidence>
<comment type="caution">
    <text evidence="2">The sequence shown here is derived from an EMBL/GenBank/DDBJ whole genome shotgun (WGS) entry which is preliminary data.</text>
</comment>
<proteinExistence type="predicted"/>
<dbReference type="AlphaFoldDB" id="A0A7J0DSG7"/>
<feature type="compositionally biased region" description="Low complexity" evidence="1">
    <location>
        <begin position="354"/>
        <end position="364"/>
    </location>
</feature>
<dbReference type="EMBL" id="BJWL01000375">
    <property type="protein sequence ID" value="GFS41415.1"/>
    <property type="molecule type" value="Genomic_DNA"/>
</dbReference>
<sequence>MDGLDVSGGWSIVDVSSFGHGWSWAISHEHLQVPFLDQVSYLILQLKIVFCIMAMNPVKFTILVLVSPKGIGLNLSKPLHKLLILDLHKYLGDGGVDRWVLYFKDNLIKLPNVILQAFFNFLVDSEEVGVILLSDPVAHEIGDKEPSQIAKRVDGIHNDQSIYVRVDSIDPSIQVFEFLLGRYTMVSVQVVIMARSSTPNARLADRRRWLLVEHTWHFDYSASYGCPNVIGGAQLSKGLLALCLGNRRLCRDVDPFGESLRNATVYRDVDPFGESPRNAIVYRDIDPFGESPRNAIVYRDVDPFGESPRNAIVYRGNVIAHAHGEHGPTRGVDVQYSDNMPPHQARGRARSLTGARGACAAHGARGNRDEGDNDNHHESAIEGEANAFGGNVWVVGGAPPTVISGTEFMQGVFTAIEQGVRNMVVQEMLVPARAVDTRAVIREGVNKTRRITHPKSQREGASGQSEGHFLKKSKRSEEAIKTRGILPRAGARAVTSWKTTYLFSLWTSWSHSATMHTEEEYLGSFGSEESEDSGTDLRCDISSGTVRDSRTTRAIVGGLCRMSHRND</sequence>
<reference evidence="3" key="1">
    <citation type="submission" date="2019-07" db="EMBL/GenBank/DDBJ databases">
        <title>De Novo Assembly of kiwifruit Actinidia rufa.</title>
        <authorList>
            <person name="Sugita-Konishi S."/>
            <person name="Sato K."/>
            <person name="Mori E."/>
            <person name="Abe Y."/>
            <person name="Kisaki G."/>
            <person name="Hamano K."/>
            <person name="Suezawa K."/>
            <person name="Otani M."/>
            <person name="Fukuda T."/>
            <person name="Manabe T."/>
            <person name="Gomi K."/>
            <person name="Tabuchi M."/>
            <person name="Akimitsu K."/>
            <person name="Kataoka I."/>
        </authorList>
    </citation>
    <scope>NUCLEOTIDE SEQUENCE [LARGE SCALE GENOMIC DNA]</scope>
    <source>
        <strain evidence="3">cv. Fuchu</strain>
    </source>
</reference>
<protein>
    <submittedName>
        <fullName evidence="2">Uncharacterized protein</fullName>
    </submittedName>
</protein>